<sequence>MHVTAGDRVVIHGAQVGRAERHGEVLETSEDGGPPYRIRFDDGHESLVFPGPDCELERPSEG</sequence>
<evidence type="ECO:0000259" key="1">
    <source>
        <dbReference type="Pfam" id="PF08940"/>
    </source>
</evidence>
<proteinExistence type="predicted"/>
<gene>
    <name evidence="2" type="ORF">K8F61_01495</name>
</gene>
<accession>A0ABY3RVK9</accession>
<keyword evidence="3" id="KW-1185">Reference proteome</keyword>
<reference evidence="2 3" key="1">
    <citation type="submission" date="2023-01" db="EMBL/GenBank/DDBJ databases">
        <title>Characterization of estradiol degrading bacteria Microbacterium sp. MZT7 and reveal degrading genes through genome analysis.</title>
        <authorList>
            <person name="Hao P."/>
            <person name="Gao Y."/>
        </authorList>
    </citation>
    <scope>NUCLEOTIDE SEQUENCE [LARGE SCALE GENOMIC DNA]</scope>
    <source>
        <strain evidence="2 3">MZT7</strain>
    </source>
</reference>
<dbReference type="EMBL" id="CP082781">
    <property type="protein sequence ID" value="UGS26929.1"/>
    <property type="molecule type" value="Genomic_DNA"/>
</dbReference>
<dbReference type="Pfam" id="PF08940">
    <property type="entry name" value="DUF1918"/>
    <property type="match status" value="1"/>
</dbReference>
<organism evidence="2 3">
    <name type="scientific">Microbacterium resistens</name>
    <dbReference type="NCBI Taxonomy" id="156977"/>
    <lineage>
        <taxon>Bacteria</taxon>
        <taxon>Bacillati</taxon>
        <taxon>Actinomycetota</taxon>
        <taxon>Actinomycetes</taxon>
        <taxon>Micrococcales</taxon>
        <taxon>Microbacteriaceae</taxon>
        <taxon>Microbacterium</taxon>
    </lineage>
</organism>
<feature type="domain" description="DUF1918" evidence="1">
    <location>
        <begin position="1"/>
        <end position="55"/>
    </location>
</feature>
<evidence type="ECO:0000313" key="2">
    <source>
        <dbReference type="EMBL" id="UGS26929.1"/>
    </source>
</evidence>
<evidence type="ECO:0000313" key="3">
    <source>
        <dbReference type="Proteomes" id="UP001199642"/>
    </source>
</evidence>
<dbReference type="Gene3D" id="2.30.30.440">
    <property type="entry name" value="Domain of unknown function DUF1918"/>
    <property type="match status" value="1"/>
</dbReference>
<dbReference type="InterPro" id="IPR015035">
    <property type="entry name" value="DUF1918"/>
</dbReference>
<dbReference type="Proteomes" id="UP001199642">
    <property type="component" value="Chromosome"/>
</dbReference>
<dbReference type="SUPFAM" id="SSF50118">
    <property type="entry name" value="Cell growth inhibitor/plasmid maintenance toxic component"/>
    <property type="match status" value="1"/>
</dbReference>
<dbReference type="RefSeq" id="WP_067243536.1">
    <property type="nucleotide sequence ID" value="NZ_CP082781.1"/>
</dbReference>
<protein>
    <submittedName>
        <fullName evidence="2">DUF1918 domain-containing protein</fullName>
    </submittedName>
</protein>
<name>A0ABY3RVK9_9MICO</name>